<keyword evidence="2" id="KW-1185">Reference proteome</keyword>
<reference evidence="1 2" key="1">
    <citation type="journal article" date="2014" name="Curr. Biol.">
        <title>The genome of the clonal raider ant Cerapachys biroi.</title>
        <authorList>
            <person name="Oxley P.R."/>
            <person name="Ji L."/>
            <person name="Fetter-Pruneda I."/>
            <person name="McKenzie S.K."/>
            <person name="Li C."/>
            <person name="Hu H."/>
            <person name="Zhang G."/>
            <person name="Kronauer D.J."/>
        </authorList>
    </citation>
    <scope>NUCLEOTIDE SEQUENCE [LARGE SCALE GENOMIC DNA]</scope>
</reference>
<protein>
    <submittedName>
        <fullName evidence="1">Uncharacterized protein</fullName>
    </submittedName>
</protein>
<dbReference type="AlphaFoldDB" id="A0A026X3F0"/>
<gene>
    <name evidence="1" type="ORF">X777_04735</name>
</gene>
<dbReference type="EMBL" id="KK107039">
    <property type="protein sequence ID" value="EZA61924.1"/>
    <property type="molecule type" value="Genomic_DNA"/>
</dbReference>
<dbReference type="Proteomes" id="UP000053097">
    <property type="component" value="Unassembled WGS sequence"/>
</dbReference>
<sequence length="99" mass="10886">MEFRTRSTAGRSNPRDPQIRAKKLVCACDIRTVAAELTIETRNEYMRGTTETIILPYSNARAEMGPIHYSGTPNGSVCLMVVGCPAPKSQTEEIDPENA</sequence>
<evidence type="ECO:0000313" key="2">
    <source>
        <dbReference type="Proteomes" id="UP000053097"/>
    </source>
</evidence>
<accession>A0A026X3F0</accession>
<organism evidence="1 2">
    <name type="scientific">Ooceraea biroi</name>
    <name type="common">Clonal raider ant</name>
    <name type="synonym">Cerapachys biroi</name>
    <dbReference type="NCBI Taxonomy" id="2015173"/>
    <lineage>
        <taxon>Eukaryota</taxon>
        <taxon>Metazoa</taxon>
        <taxon>Ecdysozoa</taxon>
        <taxon>Arthropoda</taxon>
        <taxon>Hexapoda</taxon>
        <taxon>Insecta</taxon>
        <taxon>Pterygota</taxon>
        <taxon>Neoptera</taxon>
        <taxon>Endopterygota</taxon>
        <taxon>Hymenoptera</taxon>
        <taxon>Apocrita</taxon>
        <taxon>Aculeata</taxon>
        <taxon>Formicoidea</taxon>
        <taxon>Formicidae</taxon>
        <taxon>Dorylinae</taxon>
        <taxon>Ooceraea</taxon>
    </lineage>
</organism>
<evidence type="ECO:0000313" key="1">
    <source>
        <dbReference type="EMBL" id="EZA61924.1"/>
    </source>
</evidence>
<name>A0A026X3F0_OOCBI</name>
<proteinExistence type="predicted"/>